<gene>
    <name evidence="2" type="ORF">FHG12_19190</name>
</gene>
<sequence>MDESLPTPQAVSHFVEAIDFKLPVWHLTLLSENYEQEFDLADGKYLHLWPLADLIEANQDYQADENYPGFFLIGTYGGGEACAIEKETGKIYTVPFIGDIPEDAVLVGNTLDDLIKYLHQPW</sequence>
<feature type="domain" description="Knr4/Smi1-like" evidence="1">
    <location>
        <begin position="6"/>
        <end position="115"/>
    </location>
</feature>
<dbReference type="Pfam" id="PF09346">
    <property type="entry name" value="SMI1_KNR4"/>
    <property type="match status" value="1"/>
</dbReference>
<dbReference type="AlphaFoldDB" id="A0A5B8A6T0"/>
<dbReference type="InterPro" id="IPR037883">
    <property type="entry name" value="Knr4/Smi1-like_sf"/>
</dbReference>
<dbReference type="InterPro" id="IPR018958">
    <property type="entry name" value="Knr4/Smi1-like_dom"/>
</dbReference>
<accession>A0A5B8A6T0</accession>
<name>A0A5B8A6T0_9BACT</name>
<evidence type="ECO:0000313" key="3">
    <source>
        <dbReference type="Proteomes" id="UP000305398"/>
    </source>
</evidence>
<evidence type="ECO:0000259" key="1">
    <source>
        <dbReference type="Pfam" id="PF09346"/>
    </source>
</evidence>
<organism evidence="2 3">
    <name type="scientific">Hymenobacter jejuensis</name>
    <dbReference type="NCBI Taxonomy" id="2502781"/>
    <lineage>
        <taxon>Bacteria</taxon>
        <taxon>Pseudomonadati</taxon>
        <taxon>Bacteroidota</taxon>
        <taxon>Cytophagia</taxon>
        <taxon>Cytophagales</taxon>
        <taxon>Hymenobacteraceae</taxon>
        <taxon>Hymenobacter</taxon>
    </lineage>
</organism>
<keyword evidence="3" id="KW-1185">Reference proteome</keyword>
<dbReference type="Gene3D" id="3.40.1580.10">
    <property type="entry name" value="SMI1/KNR4-like"/>
    <property type="match status" value="1"/>
</dbReference>
<dbReference type="Proteomes" id="UP000305398">
    <property type="component" value="Chromosome"/>
</dbReference>
<dbReference type="KEGG" id="hyj:FHG12_19190"/>
<protein>
    <submittedName>
        <fullName evidence="2">SMI1/KNR4 family protein</fullName>
    </submittedName>
</protein>
<dbReference type="RefSeq" id="WP_139517323.1">
    <property type="nucleotide sequence ID" value="NZ_CP040896.1"/>
</dbReference>
<proteinExistence type="predicted"/>
<reference evidence="2 3" key="1">
    <citation type="submission" date="2019-06" db="EMBL/GenBank/DDBJ databases">
        <authorList>
            <person name="Srinivasan S."/>
        </authorList>
    </citation>
    <scope>NUCLEOTIDE SEQUENCE [LARGE SCALE GENOMIC DNA]</scope>
    <source>
        <strain evidence="2 3">17J68-5</strain>
    </source>
</reference>
<dbReference type="EMBL" id="CP040896">
    <property type="protein sequence ID" value="QDA62092.1"/>
    <property type="molecule type" value="Genomic_DNA"/>
</dbReference>
<evidence type="ECO:0000313" key="2">
    <source>
        <dbReference type="EMBL" id="QDA62092.1"/>
    </source>
</evidence>
<dbReference type="OrthoDB" id="9795554at2"/>